<dbReference type="GO" id="GO:0005634">
    <property type="term" value="C:nucleus"/>
    <property type="evidence" value="ECO:0007669"/>
    <property type="project" value="TreeGrafter"/>
</dbReference>
<evidence type="ECO:0000256" key="5">
    <source>
        <dbReference type="ARBA" id="ARBA00034808"/>
    </source>
</evidence>
<dbReference type="SMART" id="SM00487">
    <property type="entry name" value="DEXDc"/>
    <property type="match status" value="1"/>
</dbReference>
<feature type="domain" description="Helicase C-terminal" evidence="7">
    <location>
        <begin position="244"/>
        <end position="400"/>
    </location>
</feature>
<dbReference type="GO" id="GO:0003676">
    <property type="term" value="F:nucleic acid binding"/>
    <property type="evidence" value="ECO:0007669"/>
    <property type="project" value="InterPro"/>
</dbReference>
<dbReference type="PROSITE" id="PS51192">
    <property type="entry name" value="HELICASE_ATP_BIND_1"/>
    <property type="match status" value="1"/>
</dbReference>
<dbReference type="GO" id="GO:0005524">
    <property type="term" value="F:ATP binding"/>
    <property type="evidence" value="ECO:0007669"/>
    <property type="project" value="UniProtKB-KW"/>
</dbReference>
<dbReference type="Pfam" id="PF00270">
    <property type="entry name" value="DEAD"/>
    <property type="match status" value="1"/>
</dbReference>
<keyword evidence="3" id="KW-0067">ATP-binding</keyword>
<dbReference type="EMBL" id="KV429034">
    <property type="protein sequence ID" value="KZT73988.1"/>
    <property type="molecule type" value="Genomic_DNA"/>
</dbReference>
<feature type="non-terminal residue" evidence="8">
    <location>
        <position position="400"/>
    </location>
</feature>
<dbReference type="Proteomes" id="UP000076727">
    <property type="component" value="Unassembled WGS sequence"/>
</dbReference>
<feature type="non-terminal residue" evidence="8">
    <location>
        <position position="1"/>
    </location>
</feature>
<dbReference type="AlphaFoldDB" id="A0A165TUV5"/>
<sequence length="400" mass="45510">PAHCAMMPSESTWSDSRIRALVKRAFDKRACLFQIKVARALREKKNDVVGVAATGIGKTLSFWIPLLMALEDKEDKCVIICTPLNLLGKQNVQVLEKAGLSGVSIDKSNANDETFKAIASGKHHIIVVNPEILMKEGGHCEKLWRVSSFTSRLLYVVFDEGHCIREWDTFREQYKHVGSLRHLIPETIPFYIASATLPKPLLEDVAKTLCLRKDRTELILRSNDWPNIALSVRKMQHAAKTYCDLDFLIPDSFKEGDPPPPKFLIFCNNIKEAEAVCHHLRQQLPVELRRKKIKYFHATMSAFYRSDEYEAFKSGEIYGLCVTDAFGMGLDINGIQLIIQWKAPVSINSLWQRFGRAARGLGEFAFAILIAKSKYFDDEVAKKQDAANKRKAREARKRQR</sequence>
<dbReference type="GO" id="GO:0043138">
    <property type="term" value="F:3'-5' DNA helicase activity"/>
    <property type="evidence" value="ECO:0007669"/>
    <property type="project" value="UniProtKB-EC"/>
</dbReference>
<evidence type="ECO:0000256" key="1">
    <source>
        <dbReference type="ARBA" id="ARBA00005446"/>
    </source>
</evidence>
<name>A0A165TUV5_9APHY</name>
<dbReference type="InterPro" id="IPR011545">
    <property type="entry name" value="DEAD/DEAH_box_helicase_dom"/>
</dbReference>
<evidence type="ECO:0000256" key="4">
    <source>
        <dbReference type="ARBA" id="ARBA00034617"/>
    </source>
</evidence>
<evidence type="ECO:0000259" key="7">
    <source>
        <dbReference type="PROSITE" id="PS51194"/>
    </source>
</evidence>
<dbReference type="EC" id="5.6.2.4" evidence="5"/>
<reference evidence="8 9" key="1">
    <citation type="journal article" date="2016" name="Mol. Biol. Evol.">
        <title>Comparative Genomics of Early-Diverging Mushroom-Forming Fungi Provides Insights into the Origins of Lignocellulose Decay Capabilities.</title>
        <authorList>
            <person name="Nagy L.G."/>
            <person name="Riley R."/>
            <person name="Tritt A."/>
            <person name="Adam C."/>
            <person name="Daum C."/>
            <person name="Floudas D."/>
            <person name="Sun H."/>
            <person name="Yadav J.S."/>
            <person name="Pangilinan J."/>
            <person name="Larsson K.H."/>
            <person name="Matsuura K."/>
            <person name="Barry K."/>
            <person name="Labutti K."/>
            <person name="Kuo R."/>
            <person name="Ohm R.A."/>
            <person name="Bhattacharya S.S."/>
            <person name="Shirouzu T."/>
            <person name="Yoshinaga Y."/>
            <person name="Martin F.M."/>
            <person name="Grigoriev I.V."/>
            <person name="Hibbett D.S."/>
        </authorList>
    </citation>
    <scope>NUCLEOTIDE SEQUENCE [LARGE SCALE GENOMIC DNA]</scope>
    <source>
        <strain evidence="8 9">L-15889</strain>
    </source>
</reference>
<dbReference type="PANTHER" id="PTHR13710:SF120">
    <property type="entry name" value="BIFUNCTIONAL 3'-5' EXONUCLEASE_ATP-DEPENDENT HELICASE WRN"/>
    <property type="match status" value="1"/>
</dbReference>
<keyword evidence="2" id="KW-0547">Nucleotide-binding</keyword>
<keyword evidence="9" id="KW-1185">Reference proteome</keyword>
<evidence type="ECO:0000256" key="2">
    <source>
        <dbReference type="ARBA" id="ARBA00022741"/>
    </source>
</evidence>
<evidence type="ECO:0000313" key="8">
    <source>
        <dbReference type="EMBL" id="KZT73988.1"/>
    </source>
</evidence>
<protein>
    <recommendedName>
        <fullName evidence="5">DNA 3'-5' helicase</fullName>
        <ecNumber evidence="5">5.6.2.4</ecNumber>
    </recommendedName>
</protein>
<dbReference type="InterPro" id="IPR027417">
    <property type="entry name" value="P-loop_NTPase"/>
</dbReference>
<dbReference type="GO" id="GO:0000724">
    <property type="term" value="P:double-strand break repair via homologous recombination"/>
    <property type="evidence" value="ECO:0007669"/>
    <property type="project" value="TreeGrafter"/>
</dbReference>
<dbReference type="PANTHER" id="PTHR13710">
    <property type="entry name" value="DNA HELICASE RECQ FAMILY MEMBER"/>
    <property type="match status" value="1"/>
</dbReference>
<organism evidence="8 9">
    <name type="scientific">Daedalea quercina L-15889</name>
    <dbReference type="NCBI Taxonomy" id="1314783"/>
    <lineage>
        <taxon>Eukaryota</taxon>
        <taxon>Fungi</taxon>
        <taxon>Dikarya</taxon>
        <taxon>Basidiomycota</taxon>
        <taxon>Agaricomycotina</taxon>
        <taxon>Agaricomycetes</taxon>
        <taxon>Polyporales</taxon>
        <taxon>Fomitopsis</taxon>
    </lineage>
</organism>
<evidence type="ECO:0000259" key="6">
    <source>
        <dbReference type="PROSITE" id="PS51192"/>
    </source>
</evidence>
<dbReference type="SUPFAM" id="SSF52540">
    <property type="entry name" value="P-loop containing nucleoside triphosphate hydrolases"/>
    <property type="match status" value="1"/>
</dbReference>
<comment type="similarity">
    <text evidence="1">Belongs to the helicase family. RecQ subfamily.</text>
</comment>
<dbReference type="STRING" id="1314783.A0A165TUV5"/>
<dbReference type="OrthoDB" id="10261556at2759"/>
<evidence type="ECO:0000256" key="3">
    <source>
        <dbReference type="ARBA" id="ARBA00022840"/>
    </source>
</evidence>
<evidence type="ECO:0000313" key="9">
    <source>
        <dbReference type="Proteomes" id="UP000076727"/>
    </source>
</evidence>
<feature type="domain" description="Helicase ATP-binding" evidence="6">
    <location>
        <begin position="39"/>
        <end position="215"/>
    </location>
</feature>
<dbReference type="GO" id="GO:0009378">
    <property type="term" value="F:four-way junction helicase activity"/>
    <property type="evidence" value="ECO:0007669"/>
    <property type="project" value="TreeGrafter"/>
</dbReference>
<gene>
    <name evidence="8" type="ORF">DAEQUDRAFT_634664</name>
</gene>
<dbReference type="Gene3D" id="3.40.50.300">
    <property type="entry name" value="P-loop containing nucleotide triphosphate hydrolases"/>
    <property type="match status" value="2"/>
</dbReference>
<dbReference type="GO" id="GO:0005694">
    <property type="term" value="C:chromosome"/>
    <property type="evidence" value="ECO:0007669"/>
    <property type="project" value="TreeGrafter"/>
</dbReference>
<dbReference type="GO" id="GO:0005737">
    <property type="term" value="C:cytoplasm"/>
    <property type="evidence" value="ECO:0007669"/>
    <property type="project" value="TreeGrafter"/>
</dbReference>
<keyword evidence="8" id="KW-0378">Hydrolase</keyword>
<proteinExistence type="inferred from homology"/>
<comment type="catalytic activity">
    <reaction evidence="4">
        <text>Couples ATP hydrolysis with the unwinding of duplex DNA by translocating in the 3'-5' direction.</text>
        <dbReference type="EC" id="5.6.2.4"/>
    </reaction>
</comment>
<dbReference type="SMART" id="SM00490">
    <property type="entry name" value="HELICc"/>
    <property type="match status" value="1"/>
</dbReference>
<dbReference type="InterPro" id="IPR014001">
    <property type="entry name" value="Helicase_ATP-bd"/>
</dbReference>
<dbReference type="Pfam" id="PF00271">
    <property type="entry name" value="Helicase_C"/>
    <property type="match status" value="1"/>
</dbReference>
<accession>A0A165TUV5</accession>
<dbReference type="GO" id="GO:0016787">
    <property type="term" value="F:hydrolase activity"/>
    <property type="evidence" value="ECO:0007669"/>
    <property type="project" value="UniProtKB-KW"/>
</dbReference>
<dbReference type="InterPro" id="IPR001650">
    <property type="entry name" value="Helicase_C-like"/>
</dbReference>
<dbReference type="PROSITE" id="PS51194">
    <property type="entry name" value="HELICASE_CTER"/>
    <property type="match status" value="1"/>
</dbReference>